<evidence type="ECO:0000313" key="1">
    <source>
        <dbReference type="EMBL" id="CAI9733001.1"/>
    </source>
</evidence>
<dbReference type="AlphaFoldDB" id="A0AA36BG50"/>
<sequence length="138" mass="16421">MFMNKLRHFAEQGMIWFFSDGKNFCQDQLPNTQNNRWLTCNPCDVPYIMKTEFSQTMVVFGSVSSEGEIMMPHIFEKSLRLNSDGYMKLQETLVNPRLEWVAARRQDVWQQDSALFYPSRKSQKYLSENFYNFNSPNF</sequence>
<dbReference type="Gene3D" id="3.30.420.10">
    <property type="entry name" value="Ribonuclease H-like superfamily/Ribonuclease H"/>
    <property type="match status" value="1"/>
</dbReference>
<organism evidence="1 2">
    <name type="scientific">Octopus vulgaris</name>
    <name type="common">Common octopus</name>
    <dbReference type="NCBI Taxonomy" id="6645"/>
    <lineage>
        <taxon>Eukaryota</taxon>
        <taxon>Metazoa</taxon>
        <taxon>Spiralia</taxon>
        <taxon>Lophotrochozoa</taxon>
        <taxon>Mollusca</taxon>
        <taxon>Cephalopoda</taxon>
        <taxon>Coleoidea</taxon>
        <taxon>Octopodiformes</taxon>
        <taxon>Octopoda</taxon>
        <taxon>Incirrata</taxon>
        <taxon>Octopodidae</taxon>
        <taxon>Octopus</taxon>
    </lineage>
</organism>
<keyword evidence="2" id="KW-1185">Reference proteome</keyword>
<dbReference type="InterPro" id="IPR036397">
    <property type="entry name" value="RNaseH_sf"/>
</dbReference>
<proteinExistence type="predicted"/>
<dbReference type="Proteomes" id="UP001162480">
    <property type="component" value="Chromosome 14"/>
</dbReference>
<dbReference type="GO" id="GO:0003676">
    <property type="term" value="F:nucleic acid binding"/>
    <property type="evidence" value="ECO:0007669"/>
    <property type="project" value="InterPro"/>
</dbReference>
<name>A0AA36BG50_OCTVU</name>
<gene>
    <name evidence="1" type="ORF">OCTVUL_1B005792</name>
</gene>
<evidence type="ECO:0000313" key="2">
    <source>
        <dbReference type="Proteomes" id="UP001162480"/>
    </source>
</evidence>
<protein>
    <submittedName>
        <fullName evidence="1">Uncharacterized protein</fullName>
    </submittedName>
</protein>
<dbReference type="EMBL" id="OX597827">
    <property type="protein sequence ID" value="CAI9733001.1"/>
    <property type="molecule type" value="Genomic_DNA"/>
</dbReference>
<accession>A0AA36BG50</accession>
<reference evidence="1" key="1">
    <citation type="submission" date="2023-08" db="EMBL/GenBank/DDBJ databases">
        <authorList>
            <person name="Alioto T."/>
            <person name="Alioto T."/>
            <person name="Gomez Garrido J."/>
        </authorList>
    </citation>
    <scope>NUCLEOTIDE SEQUENCE</scope>
</reference>